<name>A0A660L6K0_9ACTN</name>
<accession>A0A660L6K0</accession>
<feature type="region of interest" description="Disordered" evidence="1">
    <location>
        <begin position="1"/>
        <end position="23"/>
    </location>
</feature>
<keyword evidence="3" id="KW-1185">Reference proteome</keyword>
<feature type="compositionally biased region" description="Basic and acidic residues" evidence="1">
    <location>
        <begin position="9"/>
        <end position="23"/>
    </location>
</feature>
<protein>
    <submittedName>
        <fullName evidence="2">Uncharacterized protein</fullName>
    </submittedName>
</protein>
<dbReference type="EMBL" id="RBIL01000001">
    <property type="protein sequence ID" value="RKQ90658.1"/>
    <property type="molecule type" value="Genomic_DNA"/>
</dbReference>
<organism evidence="2 3">
    <name type="scientific">Solirubrobacter pauli</name>
    <dbReference type="NCBI Taxonomy" id="166793"/>
    <lineage>
        <taxon>Bacteria</taxon>
        <taxon>Bacillati</taxon>
        <taxon>Actinomycetota</taxon>
        <taxon>Thermoleophilia</taxon>
        <taxon>Solirubrobacterales</taxon>
        <taxon>Solirubrobacteraceae</taxon>
        <taxon>Solirubrobacter</taxon>
    </lineage>
</organism>
<evidence type="ECO:0000313" key="2">
    <source>
        <dbReference type="EMBL" id="RKQ90658.1"/>
    </source>
</evidence>
<sequence length="124" mass="13498">MPTTPPKPTADDRAWSSRRNIGERDARKDLVPYMALPAETGPTWAPDQLSIWPVEGGRFGIDAHYHGDTGRARAEQQAVRLERVSLAVSVRATDDGAALRLGPLAHKATFLAIEAFLGRPIDDA</sequence>
<dbReference type="AlphaFoldDB" id="A0A660L6K0"/>
<evidence type="ECO:0000313" key="3">
    <source>
        <dbReference type="Proteomes" id="UP000278962"/>
    </source>
</evidence>
<comment type="caution">
    <text evidence="2">The sequence shown here is derived from an EMBL/GenBank/DDBJ whole genome shotgun (WGS) entry which is preliminary data.</text>
</comment>
<gene>
    <name evidence="2" type="ORF">C8N24_0471</name>
</gene>
<evidence type="ECO:0000256" key="1">
    <source>
        <dbReference type="SAM" id="MobiDB-lite"/>
    </source>
</evidence>
<proteinExistence type="predicted"/>
<reference evidence="2 3" key="1">
    <citation type="submission" date="2018-10" db="EMBL/GenBank/DDBJ databases">
        <title>Genomic Encyclopedia of Archaeal and Bacterial Type Strains, Phase II (KMG-II): from individual species to whole genera.</title>
        <authorList>
            <person name="Goeker M."/>
        </authorList>
    </citation>
    <scope>NUCLEOTIDE SEQUENCE [LARGE SCALE GENOMIC DNA]</scope>
    <source>
        <strain evidence="2 3">DSM 14954</strain>
    </source>
</reference>
<dbReference type="Proteomes" id="UP000278962">
    <property type="component" value="Unassembled WGS sequence"/>
</dbReference>